<dbReference type="AlphaFoldDB" id="A0A5S6QE14"/>
<dbReference type="Gene3D" id="2.70.220.10">
    <property type="entry name" value="Ganglioside GM2 activator"/>
    <property type="match status" value="1"/>
</dbReference>
<dbReference type="STRING" id="70415.A0A5S6QE14"/>
<dbReference type="PANTHER" id="PTHR17357:SF0">
    <property type="entry name" value="GANGLIOSIDE GM2 ACTIVATOR"/>
    <property type="match status" value="1"/>
</dbReference>
<evidence type="ECO:0000256" key="1">
    <source>
        <dbReference type="ARBA" id="ARBA00022729"/>
    </source>
</evidence>
<organism evidence="2 3">
    <name type="scientific">Trichuris muris</name>
    <name type="common">Mouse whipworm</name>
    <dbReference type="NCBI Taxonomy" id="70415"/>
    <lineage>
        <taxon>Eukaryota</taxon>
        <taxon>Metazoa</taxon>
        <taxon>Ecdysozoa</taxon>
        <taxon>Nematoda</taxon>
        <taxon>Enoplea</taxon>
        <taxon>Dorylaimia</taxon>
        <taxon>Trichinellida</taxon>
        <taxon>Trichuridae</taxon>
        <taxon>Trichuris</taxon>
    </lineage>
</organism>
<evidence type="ECO:0000313" key="3">
    <source>
        <dbReference type="WBParaSite" id="TMUE_1000005340.1"/>
    </source>
</evidence>
<dbReference type="GO" id="GO:0008047">
    <property type="term" value="F:enzyme activator activity"/>
    <property type="evidence" value="ECO:0007669"/>
    <property type="project" value="InterPro"/>
</dbReference>
<dbReference type="WBParaSite" id="TMUE_1000005340.1">
    <property type="protein sequence ID" value="TMUE_1000005340.1"/>
    <property type="gene ID" value="WBGene00291949"/>
</dbReference>
<name>A0A5S6QE14_TRIMR</name>
<accession>A0A5S6QE14</accession>
<dbReference type="Proteomes" id="UP000046395">
    <property type="component" value="Unassembled WGS sequence"/>
</dbReference>
<keyword evidence="2" id="KW-1185">Reference proteome</keyword>
<dbReference type="InterPro" id="IPR028996">
    <property type="entry name" value="GM2-AP"/>
</dbReference>
<keyword evidence="1" id="KW-0732">Signal</keyword>
<dbReference type="GO" id="GO:0005319">
    <property type="term" value="F:lipid transporter activity"/>
    <property type="evidence" value="ECO:0007669"/>
    <property type="project" value="TreeGrafter"/>
</dbReference>
<dbReference type="InterPro" id="IPR036846">
    <property type="entry name" value="GM2-AP_sf"/>
</dbReference>
<dbReference type="GO" id="GO:0006689">
    <property type="term" value="P:ganglioside catabolic process"/>
    <property type="evidence" value="ECO:0007669"/>
    <property type="project" value="InterPro"/>
</dbReference>
<protein>
    <submittedName>
        <fullName evidence="3">Uncharacterized protein</fullName>
    </submittedName>
</protein>
<proteinExistence type="predicted"/>
<sequence>MSCKVDLKLAFLVRVPWRCTETVQWCHRLTVTNFTQKKERFVLNFSPAFSVPSDQQSMRSIEIGVLQATLSLFLCGCANTLNTARQDVSSKGRHRRHTGNVWSSHGAWSEMGLPRFWESHKQQYFGVVIRGWQYSKCVSERWRNHAVNVKKLVIWPEFPRFPGPIFFNATLTVEKELPQTGIELELELRHAVKTSAGQKYYEVIPCYGWDMFTGCGGVGSCRYCNVLDQCRDAVQVASKYMKNDKLRRVLQDPTKVCPPPKGEWSVTFSMVFRLKDLPDGFFGPLQSNEYWLTFTFNDGHGQPLTCGRVWLDICKYRLNDREQKCLRDDSVYSKFISTLG</sequence>
<evidence type="ECO:0000313" key="2">
    <source>
        <dbReference type="Proteomes" id="UP000046395"/>
    </source>
</evidence>
<dbReference type="GO" id="GO:0009898">
    <property type="term" value="C:cytoplasmic side of plasma membrane"/>
    <property type="evidence" value="ECO:0007669"/>
    <property type="project" value="TreeGrafter"/>
</dbReference>
<dbReference type="PANTHER" id="PTHR17357">
    <property type="entry name" value="GM2 GANGLIOSIDE ACTIVATOR PROTEIN"/>
    <property type="match status" value="1"/>
</dbReference>
<reference evidence="3" key="1">
    <citation type="submission" date="2019-12" db="UniProtKB">
        <authorList>
            <consortium name="WormBaseParasite"/>
        </authorList>
    </citation>
    <scope>IDENTIFICATION</scope>
</reference>
<dbReference type="SUPFAM" id="SSF63707">
    <property type="entry name" value="Ganglioside M2 (gm2) activator"/>
    <property type="match status" value="1"/>
</dbReference>